<feature type="region of interest" description="Disordered" evidence="8">
    <location>
        <begin position="18"/>
        <end position="39"/>
    </location>
</feature>
<reference evidence="10 11" key="1">
    <citation type="submission" date="2019-06" db="EMBL/GenBank/DDBJ databases">
        <title>Sequencing the genomes of 1000 actinobacteria strains.</title>
        <authorList>
            <person name="Klenk H.-P."/>
        </authorList>
    </citation>
    <scope>NUCLEOTIDE SEQUENCE [LARGE SCALE GENOMIC DNA]</scope>
    <source>
        <strain evidence="10 11">DSM 43186</strain>
    </source>
</reference>
<evidence type="ECO:0000256" key="2">
    <source>
        <dbReference type="ARBA" id="ARBA00010199"/>
    </source>
</evidence>
<dbReference type="GO" id="GO:0042910">
    <property type="term" value="F:xenobiotic transmembrane transporter activity"/>
    <property type="evidence" value="ECO:0007669"/>
    <property type="project" value="InterPro"/>
</dbReference>
<gene>
    <name evidence="10" type="ORF">FHX40_4755</name>
</gene>
<sequence length="501" mass="52109">MTCENFIHRLWMKESRATRRNAAAGRRRPSRGTRGDTWGQRAHRAINRWRARRATGHNARVPGTAPKGGGRVHDREILRLAIPAFGALVAEPLFLLADYAIVGRLGTVALGALGVAGTVLTTLVNLCVFLAYATTAQVARRIGAGDRREALRWGIDGLWLAAAIGIVLAVLGVPFAPALVEPFGASPELAAEAVTYLRISLLGTPAMLLVLAGTGVLRGLQDTLTPLVVSIAGFTLNAALNAWFVLGLGWGIAGSAWGTVIAQVLSAAAYLVVVLRGARREGVPLRPRLAGVRTSGAAGFALFIRTVGLRVVLALATAVAARMGDAPVAAHGIAFQVWTLLAYALDAIAIAGQAITGRTLGAGDVAATRAATARMVTWGIGAGVVFGVVLCVARPWIPGLFDADAAVTEELLAVLWLVALLQPVAGVVFVLDGVLIGAGDQRFLAWAQVAAAVAFLPAVLLVVVLGTGLVSLWVALGIWMIARLIALSARARGTAWLVTGA</sequence>
<feature type="transmembrane region" description="Helical" evidence="9">
    <location>
        <begin position="296"/>
        <end position="321"/>
    </location>
</feature>
<evidence type="ECO:0000256" key="5">
    <source>
        <dbReference type="ARBA" id="ARBA00022692"/>
    </source>
</evidence>
<feature type="transmembrane region" description="Helical" evidence="9">
    <location>
        <begin position="80"/>
        <end position="102"/>
    </location>
</feature>
<dbReference type="AlphaFoldDB" id="A0A543IPV5"/>
<organism evidence="10 11">
    <name type="scientific">Thermopolyspora flexuosa</name>
    <dbReference type="NCBI Taxonomy" id="103836"/>
    <lineage>
        <taxon>Bacteria</taxon>
        <taxon>Bacillati</taxon>
        <taxon>Actinomycetota</taxon>
        <taxon>Actinomycetes</taxon>
        <taxon>Streptosporangiales</taxon>
        <taxon>Streptosporangiaceae</taxon>
        <taxon>Thermopolyspora</taxon>
    </lineage>
</organism>
<dbReference type="CDD" id="cd13136">
    <property type="entry name" value="MATE_DinF_like"/>
    <property type="match status" value="1"/>
</dbReference>
<name>A0A543IPV5_9ACTN</name>
<dbReference type="PIRSF" id="PIRSF006603">
    <property type="entry name" value="DinF"/>
    <property type="match status" value="1"/>
</dbReference>
<evidence type="ECO:0000256" key="1">
    <source>
        <dbReference type="ARBA" id="ARBA00004651"/>
    </source>
</evidence>
<feature type="transmembrane region" description="Helical" evidence="9">
    <location>
        <begin position="443"/>
        <end position="464"/>
    </location>
</feature>
<dbReference type="Proteomes" id="UP000319213">
    <property type="component" value="Unassembled WGS sequence"/>
</dbReference>
<feature type="transmembrane region" description="Helical" evidence="9">
    <location>
        <begin position="196"/>
        <end position="217"/>
    </location>
</feature>
<feature type="transmembrane region" description="Helical" evidence="9">
    <location>
        <begin position="376"/>
        <end position="397"/>
    </location>
</feature>
<evidence type="ECO:0000256" key="7">
    <source>
        <dbReference type="ARBA" id="ARBA00023136"/>
    </source>
</evidence>
<dbReference type="InterPro" id="IPR048279">
    <property type="entry name" value="MdtK-like"/>
</dbReference>
<evidence type="ECO:0000256" key="3">
    <source>
        <dbReference type="ARBA" id="ARBA00022448"/>
    </source>
</evidence>
<keyword evidence="3" id="KW-0813">Transport</keyword>
<feature type="transmembrane region" description="Helical" evidence="9">
    <location>
        <begin position="108"/>
        <end position="132"/>
    </location>
</feature>
<feature type="transmembrane region" description="Helical" evidence="9">
    <location>
        <begin position="470"/>
        <end position="489"/>
    </location>
</feature>
<dbReference type="Pfam" id="PF01554">
    <property type="entry name" value="MatE"/>
    <property type="match status" value="2"/>
</dbReference>
<dbReference type="GO" id="GO:0005886">
    <property type="term" value="C:plasma membrane"/>
    <property type="evidence" value="ECO:0007669"/>
    <property type="project" value="UniProtKB-SubCell"/>
</dbReference>
<dbReference type="GO" id="GO:0015297">
    <property type="term" value="F:antiporter activity"/>
    <property type="evidence" value="ECO:0007669"/>
    <property type="project" value="InterPro"/>
</dbReference>
<dbReference type="PANTHER" id="PTHR42893:SF46">
    <property type="entry name" value="PROTEIN DETOXIFICATION 44, CHLOROPLASTIC"/>
    <property type="match status" value="1"/>
</dbReference>
<evidence type="ECO:0000313" key="11">
    <source>
        <dbReference type="Proteomes" id="UP000319213"/>
    </source>
</evidence>
<feature type="transmembrane region" description="Helical" evidence="9">
    <location>
        <begin position="224"/>
        <end position="246"/>
    </location>
</feature>
<comment type="subcellular location">
    <subcellularLocation>
        <location evidence="1">Cell membrane</location>
        <topology evidence="1">Multi-pass membrane protein</topology>
    </subcellularLocation>
</comment>
<feature type="transmembrane region" description="Helical" evidence="9">
    <location>
        <begin position="252"/>
        <end position="275"/>
    </location>
</feature>
<dbReference type="NCBIfam" id="TIGR00797">
    <property type="entry name" value="matE"/>
    <property type="match status" value="1"/>
</dbReference>
<keyword evidence="6 9" id="KW-1133">Transmembrane helix</keyword>
<comment type="similarity">
    <text evidence="2">Belongs to the multi antimicrobial extrusion (MATE) (TC 2.A.66.1) family.</text>
</comment>
<proteinExistence type="inferred from homology"/>
<comment type="caution">
    <text evidence="10">The sequence shown here is derived from an EMBL/GenBank/DDBJ whole genome shotgun (WGS) entry which is preliminary data.</text>
</comment>
<dbReference type="EMBL" id="VFPQ01000002">
    <property type="protein sequence ID" value="TQM72605.1"/>
    <property type="molecule type" value="Genomic_DNA"/>
</dbReference>
<evidence type="ECO:0000256" key="9">
    <source>
        <dbReference type="SAM" id="Phobius"/>
    </source>
</evidence>
<keyword evidence="4" id="KW-1003">Cell membrane</keyword>
<dbReference type="InterPro" id="IPR044644">
    <property type="entry name" value="DinF-like"/>
</dbReference>
<evidence type="ECO:0000313" key="10">
    <source>
        <dbReference type="EMBL" id="TQM72605.1"/>
    </source>
</evidence>
<feature type="transmembrane region" description="Helical" evidence="9">
    <location>
        <begin position="412"/>
        <end position="431"/>
    </location>
</feature>
<keyword evidence="7 9" id="KW-0472">Membrane</keyword>
<dbReference type="InterPro" id="IPR002528">
    <property type="entry name" value="MATE_fam"/>
</dbReference>
<accession>A0A543IPV5</accession>
<feature type="transmembrane region" description="Helical" evidence="9">
    <location>
        <begin position="333"/>
        <end position="355"/>
    </location>
</feature>
<evidence type="ECO:0000256" key="4">
    <source>
        <dbReference type="ARBA" id="ARBA00022475"/>
    </source>
</evidence>
<keyword evidence="11" id="KW-1185">Reference proteome</keyword>
<evidence type="ECO:0000256" key="8">
    <source>
        <dbReference type="SAM" id="MobiDB-lite"/>
    </source>
</evidence>
<protein>
    <submittedName>
        <fullName evidence="10">Putative MATE family efflux protein</fullName>
    </submittedName>
</protein>
<feature type="transmembrane region" description="Helical" evidence="9">
    <location>
        <begin position="153"/>
        <end position="176"/>
    </location>
</feature>
<keyword evidence="5 9" id="KW-0812">Transmembrane</keyword>
<evidence type="ECO:0000256" key="6">
    <source>
        <dbReference type="ARBA" id="ARBA00022989"/>
    </source>
</evidence>
<dbReference type="PANTHER" id="PTHR42893">
    <property type="entry name" value="PROTEIN DETOXIFICATION 44, CHLOROPLASTIC-RELATED"/>
    <property type="match status" value="1"/>
</dbReference>